<feature type="chain" id="PRO_5046574103" description="Periplasmic binding protein domain-containing protein" evidence="1">
    <location>
        <begin position="24"/>
        <end position="346"/>
    </location>
</feature>
<dbReference type="SUPFAM" id="SSF53822">
    <property type="entry name" value="Periplasmic binding protein-like I"/>
    <property type="match status" value="1"/>
</dbReference>
<feature type="signal peptide" evidence="1">
    <location>
        <begin position="1"/>
        <end position="23"/>
    </location>
</feature>
<dbReference type="Gene3D" id="3.40.50.2300">
    <property type="match status" value="2"/>
</dbReference>
<reference evidence="3 4" key="1">
    <citation type="submission" date="2021-01" db="EMBL/GenBank/DDBJ databases">
        <title>Whole genome shotgun sequence of Actinoplanes couchii NBRC 106145.</title>
        <authorList>
            <person name="Komaki H."/>
            <person name="Tamura T."/>
        </authorList>
    </citation>
    <scope>NUCLEOTIDE SEQUENCE [LARGE SCALE GENOMIC DNA]</scope>
    <source>
        <strain evidence="3 4">NBRC 106145</strain>
    </source>
</reference>
<gene>
    <name evidence="3" type="ORF">Aco03nite_029730</name>
</gene>
<dbReference type="Pfam" id="PF13407">
    <property type="entry name" value="Peripla_BP_4"/>
    <property type="match status" value="1"/>
</dbReference>
<feature type="domain" description="Periplasmic binding protein" evidence="2">
    <location>
        <begin position="35"/>
        <end position="276"/>
    </location>
</feature>
<dbReference type="Proteomes" id="UP000612282">
    <property type="component" value="Unassembled WGS sequence"/>
</dbReference>
<sequence>MEMRVASAAFSVALLLAACAAEAPTPSATDPAVLVVAGRQVDFVKELSAGFAEGVRRVPGIQHRTIGPDDVDNAAEMRMIRGFLDGKHGSVSLFTFAPELFADSLGKAVTAGTALVALHSIPAPGSRVPLYIGNDNLAIGTQLGEAMAHRIPAQTEGLVIIGSPYPGVTVLDERATGVRAAIERLRPDVTVLGPFDTKQDPGANRHAWSTLQEANPHALAFIGVGGADAHSLALLRTSVTTRIDGGVGTDPKALAMAARGPMVLVSTEPYLQGLLAGAIQARCAKDGDPLPTGWLPVPGIVVDTTNAAEITGRQSSEVARREWFRERANEILGDLPDTMRPLVDAQ</sequence>
<dbReference type="InterPro" id="IPR028082">
    <property type="entry name" value="Peripla_BP_I"/>
</dbReference>
<protein>
    <recommendedName>
        <fullName evidence="2">Periplasmic binding protein domain-containing protein</fullName>
    </recommendedName>
</protein>
<keyword evidence="4" id="KW-1185">Reference proteome</keyword>
<evidence type="ECO:0000259" key="2">
    <source>
        <dbReference type="Pfam" id="PF13407"/>
    </source>
</evidence>
<keyword evidence="1" id="KW-0732">Signal</keyword>
<accession>A0ABQ3X7U3</accession>
<evidence type="ECO:0000256" key="1">
    <source>
        <dbReference type="SAM" id="SignalP"/>
    </source>
</evidence>
<proteinExistence type="predicted"/>
<dbReference type="PROSITE" id="PS51257">
    <property type="entry name" value="PROKAR_LIPOPROTEIN"/>
    <property type="match status" value="1"/>
</dbReference>
<evidence type="ECO:0000313" key="3">
    <source>
        <dbReference type="EMBL" id="GID54569.1"/>
    </source>
</evidence>
<evidence type="ECO:0000313" key="4">
    <source>
        <dbReference type="Proteomes" id="UP000612282"/>
    </source>
</evidence>
<name>A0ABQ3X7U3_9ACTN</name>
<dbReference type="InterPro" id="IPR025997">
    <property type="entry name" value="SBP_2_dom"/>
</dbReference>
<comment type="caution">
    <text evidence="3">The sequence shown here is derived from an EMBL/GenBank/DDBJ whole genome shotgun (WGS) entry which is preliminary data.</text>
</comment>
<organism evidence="3 4">
    <name type="scientific">Actinoplanes couchii</name>
    <dbReference type="NCBI Taxonomy" id="403638"/>
    <lineage>
        <taxon>Bacteria</taxon>
        <taxon>Bacillati</taxon>
        <taxon>Actinomycetota</taxon>
        <taxon>Actinomycetes</taxon>
        <taxon>Micromonosporales</taxon>
        <taxon>Micromonosporaceae</taxon>
        <taxon>Actinoplanes</taxon>
    </lineage>
</organism>
<dbReference type="EMBL" id="BOMG01000042">
    <property type="protein sequence ID" value="GID54569.1"/>
    <property type="molecule type" value="Genomic_DNA"/>
</dbReference>